<dbReference type="EMBL" id="CP098827">
    <property type="protein sequence ID" value="XBO69191.1"/>
    <property type="molecule type" value="Genomic_DNA"/>
</dbReference>
<reference evidence="1" key="1">
    <citation type="submission" date="2022-06" db="EMBL/GenBank/DDBJ databases">
        <title>A novel DMS-producing enzyme.</title>
        <authorList>
            <person name="Zhang Y."/>
        </authorList>
    </citation>
    <scope>NUCLEOTIDE SEQUENCE</scope>
    <source>
        <strain evidence="1">RT37</strain>
    </source>
</reference>
<sequence>MHITEDMVSPHHLLAAERWISENGMPETDAEMARMGREVAQETQRVVEHMACKAFEALDAHKEDQKAGVETLAGMQGREFMQDIYSELRRRA</sequence>
<accession>A0AAU7KBY8</accession>
<evidence type="ECO:0008006" key="2">
    <source>
        <dbReference type="Google" id="ProtNLM"/>
    </source>
</evidence>
<dbReference type="RefSeq" id="WP_348826499.1">
    <property type="nucleotide sequence ID" value="NZ_CP098827.1"/>
</dbReference>
<name>A0AAU7KBY8_9GAMM</name>
<dbReference type="AlphaFoldDB" id="A0AAU7KBY8"/>
<proteinExistence type="predicted"/>
<evidence type="ECO:0000313" key="1">
    <source>
        <dbReference type="EMBL" id="XBO69191.1"/>
    </source>
</evidence>
<gene>
    <name evidence="1" type="ORF">NFG58_11135</name>
</gene>
<organism evidence="1">
    <name type="scientific">Halomonas sp. RT37</name>
    <dbReference type="NCBI Taxonomy" id="2950872"/>
    <lineage>
        <taxon>Bacteria</taxon>
        <taxon>Pseudomonadati</taxon>
        <taxon>Pseudomonadota</taxon>
        <taxon>Gammaproteobacteria</taxon>
        <taxon>Oceanospirillales</taxon>
        <taxon>Halomonadaceae</taxon>
        <taxon>Halomonas</taxon>
    </lineage>
</organism>
<protein>
    <recommendedName>
        <fullName evidence="2">DUF768 domain-containing protein</fullName>
    </recommendedName>
</protein>